<feature type="active site" description="Acyl-thioester intermediate" evidence="8 9">
    <location>
        <position position="152"/>
    </location>
</feature>
<dbReference type="PANTHER" id="PTHR20919">
    <property type="entry name" value="HOMOSERINE O-SUCCINYLTRANSFERASE"/>
    <property type="match status" value="1"/>
</dbReference>
<dbReference type="InterPro" id="IPR033752">
    <property type="entry name" value="MetA_family"/>
</dbReference>
<dbReference type="PANTHER" id="PTHR20919:SF0">
    <property type="entry name" value="HOMOSERINE O-SUCCINYLTRANSFERASE"/>
    <property type="match status" value="1"/>
</dbReference>
<protein>
    <recommendedName>
        <fullName evidence="8">Homoserine O-acetyltransferase</fullName>
        <shortName evidence="8">HAT</shortName>
        <ecNumber evidence="8">2.3.1.31</ecNumber>
    </recommendedName>
    <alternativeName>
        <fullName evidence="8">Homoserine transacetylase</fullName>
        <shortName evidence="8">HTA</shortName>
    </alternativeName>
</protein>
<gene>
    <name evidence="10" type="primary">metA</name>
    <name evidence="8" type="synonym">metAA</name>
    <name evidence="10" type="ORF">CLOSTASPAR_06035</name>
</gene>
<accession>C0D9T5</accession>
<evidence type="ECO:0000256" key="2">
    <source>
        <dbReference type="ARBA" id="ARBA00022490"/>
    </source>
</evidence>
<comment type="catalytic activity">
    <reaction evidence="7 8">
        <text>L-homoserine + acetyl-CoA = O-acetyl-L-homoserine + CoA</text>
        <dbReference type="Rhea" id="RHEA:13701"/>
        <dbReference type="ChEBI" id="CHEBI:57287"/>
        <dbReference type="ChEBI" id="CHEBI:57288"/>
        <dbReference type="ChEBI" id="CHEBI:57476"/>
        <dbReference type="ChEBI" id="CHEBI:57716"/>
        <dbReference type="EC" id="2.3.1.31"/>
    </reaction>
</comment>
<feature type="binding site" evidence="8">
    <location>
        <position position="202"/>
    </location>
    <ligand>
        <name>substrate</name>
    </ligand>
</feature>
<feature type="binding site" evidence="8">
    <location>
        <position position="259"/>
    </location>
    <ligand>
        <name>substrate</name>
    </ligand>
</feature>
<comment type="pathway">
    <text evidence="8">Amino-acid biosynthesis; L-methionine biosynthesis via de novo pathway; O-acetyl-L-homoserine from L-homoserine: step 1/1.</text>
</comment>
<evidence type="ECO:0000313" key="11">
    <source>
        <dbReference type="Proteomes" id="UP000004756"/>
    </source>
</evidence>
<dbReference type="NCBIfam" id="TIGR01001">
    <property type="entry name" value="metA"/>
    <property type="match status" value="1"/>
</dbReference>
<evidence type="ECO:0000256" key="6">
    <source>
        <dbReference type="ARBA" id="ARBA00023315"/>
    </source>
</evidence>
<feature type="active site" evidence="8">
    <location>
        <position position="247"/>
    </location>
</feature>
<dbReference type="EMBL" id="ACCJ01000510">
    <property type="protein sequence ID" value="EEG51907.1"/>
    <property type="molecule type" value="Genomic_DNA"/>
</dbReference>
<dbReference type="GO" id="GO:0008899">
    <property type="term" value="F:homoserine O-succinyltransferase activity"/>
    <property type="evidence" value="ECO:0007669"/>
    <property type="project" value="UniProtKB-UniRule"/>
</dbReference>
<evidence type="ECO:0000256" key="7">
    <source>
        <dbReference type="ARBA" id="ARBA00049043"/>
    </source>
</evidence>
<dbReference type="GO" id="GO:0005737">
    <property type="term" value="C:cytoplasm"/>
    <property type="evidence" value="ECO:0007669"/>
    <property type="project" value="UniProtKB-SubCell"/>
</dbReference>
<feature type="binding site" evidence="8">
    <location>
        <position position="173"/>
    </location>
    <ligand>
        <name>substrate</name>
    </ligand>
</feature>
<dbReference type="UniPathway" id="UPA00051">
    <property type="reaction ID" value="UER00074"/>
</dbReference>
<dbReference type="Gene3D" id="3.40.50.880">
    <property type="match status" value="1"/>
</dbReference>
<evidence type="ECO:0000256" key="9">
    <source>
        <dbReference type="PIRSR" id="PIRSR000450-1"/>
    </source>
</evidence>
<dbReference type="AlphaFoldDB" id="C0D9T5"/>
<name>C0D9T5_9FIRM</name>
<keyword evidence="5 8" id="KW-0486">Methionine biosynthesis</keyword>
<comment type="subcellular location">
    <subcellularLocation>
        <location evidence="1 8">Cytoplasm</location>
    </subcellularLocation>
</comment>
<dbReference type="GO" id="GO:0004414">
    <property type="term" value="F:homoserine O-acetyltransferase activity"/>
    <property type="evidence" value="ECO:0007669"/>
    <property type="project" value="UniProtKB-EC"/>
</dbReference>
<comment type="similarity">
    <text evidence="8">Belongs to the MetA family.</text>
</comment>
<sequence length="315" mass="36894">MPAAGKGKRDMPIKVQSDLPAKAILEEENIFIMDERRAMTQDIRPLEILILNLMPMKEETETQLLRALSNTPLQVDCTFLMMASHVSKNTSASHLNKFYVEFNDIKRRKYDGMIITGAPVENLEFEEVNYWPELSTIMEWTKTHVTSTLHICWGAQAGLYYHYGIPKYQREKKLSGIYNHRVLNRKVPLVRSMNDYFLAPHSRYTEVKKADILRHPELEILAESDEAGVFLVMSQEGKQIFIQGHPEYDRMTLNNEYHRDLKKGLDPELPCNYYENNDPFSVPPLMWRNTANTLYANWLNFYVYQTTPYNLEEEE</sequence>
<reference evidence="10 11" key="1">
    <citation type="submission" date="2009-02" db="EMBL/GenBank/DDBJ databases">
        <title>Draft genome sequence of Clostridium asparagiforme (DSM 15981).</title>
        <authorList>
            <person name="Sudarsanam P."/>
            <person name="Ley R."/>
            <person name="Guruge J."/>
            <person name="Turnbaugh P.J."/>
            <person name="Mahowald M."/>
            <person name="Liep D."/>
            <person name="Gordon J."/>
        </authorList>
    </citation>
    <scope>NUCLEOTIDE SEQUENCE [LARGE SCALE GENOMIC DNA]</scope>
    <source>
        <strain evidence="10 11">DSM 15981</strain>
    </source>
</reference>
<evidence type="ECO:0000256" key="3">
    <source>
        <dbReference type="ARBA" id="ARBA00022605"/>
    </source>
</evidence>
<evidence type="ECO:0000313" key="10">
    <source>
        <dbReference type="EMBL" id="EEG51907.1"/>
    </source>
</evidence>
<keyword evidence="11" id="KW-1185">Reference proteome</keyword>
<dbReference type="CDD" id="cd03131">
    <property type="entry name" value="GATase1_HTS"/>
    <property type="match status" value="1"/>
</dbReference>
<keyword evidence="4 8" id="KW-0808">Transferase</keyword>
<feature type="site" description="Important for substrate specificity" evidence="8">
    <location>
        <position position="202"/>
    </location>
</feature>
<dbReference type="EC" id="2.3.1.31" evidence="8"/>
<evidence type="ECO:0000256" key="4">
    <source>
        <dbReference type="ARBA" id="ARBA00022679"/>
    </source>
</evidence>
<dbReference type="Proteomes" id="UP000004756">
    <property type="component" value="Unassembled WGS sequence"/>
</dbReference>
<organism evidence="10 11">
    <name type="scientific">[Clostridium] asparagiforme DSM 15981</name>
    <dbReference type="NCBI Taxonomy" id="518636"/>
    <lineage>
        <taxon>Bacteria</taxon>
        <taxon>Bacillati</taxon>
        <taxon>Bacillota</taxon>
        <taxon>Clostridia</taxon>
        <taxon>Lachnospirales</taxon>
        <taxon>Lachnospiraceae</taxon>
        <taxon>Enterocloster</taxon>
    </lineage>
</organism>
<evidence type="ECO:0000256" key="8">
    <source>
        <dbReference type="HAMAP-Rule" id="MF_00295"/>
    </source>
</evidence>
<keyword evidence="6 8" id="KW-0012">Acyltransferase</keyword>
<dbReference type="HOGENOM" id="CLU_057851_0_1_9"/>
<dbReference type="SUPFAM" id="SSF52317">
    <property type="entry name" value="Class I glutamine amidotransferase-like"/>
    <property type="match status" value="1"/>
</dbReference>
<evidence type="ECO:0000256" key="1">
    <source>
        <dbReference type="ARBA" id="ARBA00004496"/>
    </source>
</evidence>
<dbReference type="HAMAP" id="MF_00295">
    <property type="entry name" value="MetA_acyltransf"/>
    <property type="match status" value="1"/>
</dbReference>
<evidence type="ECO:0000256" key="5">
    <source>
        <dbReference type="ARBA" id="ARBA00023167"/>
    </source>
</evidence>
<comment type="caution">
    <text evidence="8">Lacks conserved residue(s) required for the propagation of feature annotation.</text>
</comment>
<dbReference type="InterPro" id="IPR005697">
    <property type="entry name" value="HST_MetA"/>
</dbReference>
<dbReference type="GO" id="GO:0019281">
    <property type="term" value="P:L-methionine biosynthetic process from homoserine via O-succinyl-L-homoserine and cystathionine"/>
    <property type="evidence" value="ECO:0007669"/>
    <property type="project" value="InterPro"/>
</dbReference>
<feature type="active site" description="Proton acceptor" evidence="8">
    <location>
        <position position="245"/>
    </location>
</feature>
<feature type="site" description="Important for acyl-CoA specificity" evidence="8">
    <location>
        <position position="121"/>
    </location>
</feature>
<dbReference type="FunFam" id="3.40.50.880:FF:000004">
    <property type="entry name" value="Homoserine O-succinyltransferase"/>
    <property type="match status" value="1"/>
</dbReference>
<comment type="function">
    <text evidence="8">Transfers an acetyl group from acetyl-CoA to L-homoserine, forming acetyl-L-homoserine.</text>
</comment>
<proteinExistence type="inferred from homology"/>
<keyword evidence="2 8" id="KW-0963">Cytoplasm</keyword>
<keyword evidence="3 8" id="KW-0028">Amino-acid biosynthesis</keyword>
<dbReference type="PIRSF" id="PIRSF000450">
    <property type="entry name" value="H_ser_succinyltr"/>
    <property type="match status" value="1"/>
</dbReference>
<dbReference type="InterPro" id="IPR029062">
    <property type="entry name" value="Class_I_gatase-like"/>
</dbReference>
<comment type="caution">
    <text evidence="10">The sequence shown here is derived from an EMBL/GenBank/DDBJ whole genome shotgun (WGS) entry which is preliminary data.</text>
</comment>
<dbReference type="Pfam" id="PF04204">
    <property type="entry name" value="HTS"/>
    <property type="match status" value="1"/>
</dbReference>